<dbReference type="Pfam" id="PF00561">
    <property type="entry name" value="Abhydrolase_1"/>
    <property type="match status" value="1"/>
</dbReference>
<gene>
    <name evidence="2" type="ORF">ACFFP0_26940</name>
</gene>
<keyword evidence="3" id="KW-1185">Reference proteome</keyword>
<dbReference type="Gene3D" id="3.40.50.1820">
    <property type="entry name" value="alpha/beta hydrolase"/>
    <property type="match status" value="1"/>
</dbReference>
<name>A0ABV6APD9_9HYPH</name>
<proteinExistence type="predicted"/>
<evidence type="ECO:0000259" key="1">
    <source>
        <dbReference type="Pfam" id="PF00561"/>
    </source>
</evidence>
<feature type="domain" description="AB hydrolase-1" evidence="1">
    <location>
        <begin position="58"/>
        <end position="293"/>
    </location>
</feature>
<comment type="caution">
    <text evidence="2">The sequence shown here is derived from an EMBL/GenBank/DDBJ whole genome shotgun (WGS) entry which is preliminary data.</text>
</comment>
<dbReference type="RefSeq" id="WP_377265302.1">
    <property type="nucleotide sequence ID" value="NZ_JBHMAA010000034.1"/>
</dbReference>
<dbReference type="SUPFAM" id="SSF53474">
    <property type="entry name" value="alpha/beta-Hydrolases"/>
    <property type="match status" value="1"/>
</dbReference>
<dbReference type="PANTHER" id="PTHR43194">
    <property type="entry name" value="HYDROLASE ALPHA/BETA FOLD FAMILY"/>
    <property type="match status" value="1"/>
</dbReference>
<evidence type="ECO:0000313" key="2">
    <source>
        <dbReference type="EMBL" id="MFB9952496.1"/>
    </source>
</evidence>
<dbReference type="InterPro" id="IPR050228">
    <property type="entry name" value="Carboxylesterase_BioH"/>
</dbReference>
<sequence length="346" mass="37496">MVILPLAVIGALAAAFVFTAWKARAIETAFPNSGDLIDVGGFRMNSLHLPQPHNADLPPVVFIHGASGNLRDQETAFRRALEHRAELLFVDRPGHGYSERGGAENDFPDGQAAAIARLMERRGIEKAIIAGHSFGGAIAASFALGHPEKTAGLLFLAPATHPWDGGVDWYYAIAARPWIGRLFTRLFTLPAGLILIDKATSTVFHPNPKPERYVQDGAPALVLRSENFRHNAIDCVNLNDYVQDTARRYPEIAVPTVIITGDSDAIVAEELHSLGLSRDIAGAELVWIRNLGHKPDYVVTDVAVAAIEKLAGLPRDLRAAARMAEARIASRAEEASPEMDLSIEKT</sequence>
<dbReference type="PRINTS" id="PR00111">
    <property type="entry name" value="ABHYDROLASE"/>
</dbReference>
<protein>
    <submittedName>
        <fullName evidence="2">Alpha/beta fold hydrolase</fullName>
    </submittedName>
</protein>
<dbReference type="PANTHER" id="PTHR43194:SF2">
    <property type="entry name" value="PEROXISOMAL MEMBRANE PROTEIN LPX1"/>
    <property type="match status" value="1"/>
</dbReference>
<reference evidence="2 3" key="1">
    <citation type="submission" date="2024-09" db="EMBL/GenBank/DDBJ databases">
        <authorList>
            <person name="Sun Q."/>
            <person name="Mori K."/>
        </authorList>
    </citation>
    <scope>NUCLEOTIDE SEQUENCE [LARGE SCALE GENOMIC DNA]</scope>
    <source>
        <strain evidence="2 3">TBRC 4938</strain>
    </source>
</reference>
<evidence type="ECO:0000313" key="3">
    <source>
        <dbReference type="Proteomes" id="UP001589692"/>
    </source>
</evidence>
<dbReference type="InterPro" id="IPR000073">
    <property type="entry name" value="AB_hydrolase_1"/>
</dbReference>
<keyword evidence="2" id="KW-0378">Hydrolase</keyword>
<dbReference type="EMBL" id="JBHMAA010000034">
    <property type="protein sequence ID" value="MFB9952496.1"/>
    <property type="molecule type" value="Genomic_DNA"/>
</dbReference>
<dbReference type="GO" id="GO:0016787">
    <property type="term" value="F:hydrolase activity"/>
    <property type="evidence" value="ECO:0007669"/>
    <property type="project" value="UniProtKB-KW"/>
</dbReference>
<dbReference type="InterPro" id="IPR029058">
    <property type="entry name" value="AB_hydrolase_fold"/>
</dbReference>
<dbReference type="Proteomes" id="UP001589692">
    <property type="component" value="Unassembled WGS sequence"/>
</dbReference>
<accession>A0ABV6APD9</accession>
<organism evidence="2 3">
    <name type="scientific">Rhizobium puerariae</name>
    <dbReference type="NCBI Taxonomy" id="1585791"/>
    <lineage>
        <taxon>Bacteria</taxon>
        <taxon>Pseudomonadati</taxon>
        <taxon>Pseudomonadota</taxon>
        <taxon>Alphaproteobacteria</taxon>
        <taxon>Hyphomicrobiales</taxon>
        <taxon>Rhizobiaceae</taxon>
        <taxon>Rhizobium/Agrobacterium group</taxon>
        <taxon>Rhizobium</taxon>
    </lineage>
</organism>